<accession>W4M1G7</accession>
<dbReference type="Gene3D" id="2.30.30.40">
    <property type="entry name" value="SH3 Domains"/>
    <property type="match status" value="1"/>
</dbReference>
<dbReference type="HOGENOM" id="CLU_2697743_0_0_7"/>
<name>W4M1G7_9BACT</name>
<dbReference type="AlphaFoldDB" id="W4M1G7"/>
<keyword evidence="2" id="KW-1185">Reference proteome</keyword>
<evidence type="ECO:0000313" key="1">
    <source>
        <dbReference type="EMBL" id="ETX04040.1"/>
    </source>
</evidence>
<reference evidence="1 2" key="1">
    <citation type="journal article" date="2014" name="Nature">
        <title>An environmental bacterial taxon with a large and distinct metabolic repertoire.</title>
        <authorList>
            <person name="Wilson M.C."/>
            <person name="Mori T."/>
            <person name="Ruckert C."/>
            <person name="Uria A.R."/>
            <person name="Helf M.J."/>
            <person name="Takada K."/>
            <person name="Gernert C."/>
            <person name="Steffens U.A."/>
            <person name="Heycke N."/>
            <person name="Schmitt S."/>
            <person name="Rinke C."/>
            <person name="Helfrich E.J."/>
            <person name="Brachmann A.O."/>
            <person name="Gurgui C."/>
            <person name="Wakimoto T."/>
            <person name="Kracht M."/>
            <person name="Crusemann M."/>
            <person name="Hentschel U."/>
            <person name="Abe I."/>
            <person name="Matsunaga S."/>
            <person name="Kalinowski J."/>
            <person name="Takeyama H."/>
            <person name="Piel J."/>
        </authorList>
    </citation>
    <scope>NUCLEOTIDE SEQUENCE [LARGE SCALE GENOMIC DNA]</scope>
    <source>
        <strain evidence="2">TSY2</strain>
    </source>
</reference>
<protein>
    <recommendedName>
        <fullName evidence="3">SH3b domain-containing protein</fullName>
    </recommendedName>
</protein>
<dbReference type="Proteomes" id="UP000019140">
    <property type="component" value="Unassembled WGS sequence"/>
</dbReference>
<organism evidence="1 2">
    <name type="scientific">Candidatus Entotheonella gemina</name>
    <dbReference type="NCBI Taxonomy" id="1429439"/>
    <lineage>
        <taxon>Bacteria</taxon>
        <taxon>Pseudomonadati</taxon>
        <taxon>Nitrospinota/Tectimicrobiota group</taxon>
        <taxon>Candidatus Tectimicrobiota</taxon>
        <taxon>Candidatus Entotheonellia</taxon>
        <taxon>Candidatus Entotheonellales</taxon>
        <taxon>Candidatus Entotheonellaceae</taxon>
        <taxon>Candidatus Entotheonella</taxon>
    </lineage>
</organism>
<proteinExistence type="predicted"/>
<sequence length="73" mass="8136">MIHTQNTATQHGVIVAEEAPVRKGNGASYALQFPRPLHSGAEFTVIERRGSWLHIRLENGANGWIRQAFAALW</sequence>
<comment type="caution">
    <text evidence="1">The sequence shown here is derived from an EMBL/GenBank/DDBJ whole genome shotgun (WGS) entry which is preliminary data.</text>
</comment>
<dbReference type="EMBL" id="AZHX01001322">
    <property type="protein sequence ID" value="ETX04040.1"/>
    <property type="molecule type" value="Genomic_DNA"/>
</dbReference>
<evidence type="ECO:0008006" key="3">
    <source>
        <dbReference type="Google" id="ProtNLM"/>
    </source>
</evidence>
<gene>
    <name evidence="1" type="ORF">ETSY2_31090</name>
</gene>
<evidence type="ECO:0000313" key="2">
    <source>
        <dbReference type="Proteomes" id="UP000019140"/>
    </source>
</evidence>